<proteinExistence type="predicted"/>
<gene>
    <name evidence="1" type="ORF">WJX84_009564</name>
</gene>
<evidence type="ECO:0000313" key="2">
    <source>
        <dbReference type="Proteomes" id="UP001485043"/>
    </source>
</evidence>
<protein>
    <submittedName>
        <fullName evidence="1">Uncharacterized protein</fullName>
    </submittedName>
</protein>
<evidence type="ECO:0000313" key="1">
    <source>
        <dbReference type="EMBL" id="KAK9868533.1"/>
    </source>
</evidence>
<sequence length="153" mass="17628">MDQIQAQLKQQKEGHDAAVQKLDDKIQLQTDENSRLWVRARETQGPNDIWSKMMQKHPSFRNRLQAFCLDESCPLGEQGFPEAFNALRLQRNDMMHHSSWETVIEDVNAFLDSGCLTPSLQAGRPLASWILQHVDQLSMTCITSHSERVLRLQ</sequence>
<organism evidence="1 2">
    <name type="scientific">Apatococcus fuscideae</name>
    <dbReference type="NCBI Taxonomy" id="2026836"/>
    <lineage>
        <taxon>Eukaryota</taxon>
        <taxon>Viridiplantae</taxon>
        <taxon>Chlorophyta</taxon>
        <taxon>core chlorophytes</taxon>
        <taxon>Trebouxiophyceae</taxon>
        <taxon>Chlorellales</taxon>
        <taxon>Chlorellaceae</taxon>
        <taxon>Apatococcus</taxon>
    </lineage>
</organism>
<reference evidence="1 2" key="1">
    <citation type="journal article" date="2024" name="Nat. Commun.">
        <title>Phylogenomics reveals the evolutionary origins of lichenization in chlorophyte algae.</title>
        <authorList>
            <person name="Puginier C."/>
            <person name="Libourel C."/>
            <person name="Otte J."/>
            <person name="Skaloud P."/>
            <person name="Haon M."/>
            <person name="Grisel S."/>
            <person name="Petersen M."/>
            <person name="Berrin J.G."/>
            <person name="Delaux P.M."/>
            <person name="Dal Grande F."/>
            <person name="Keller J."/>
        </authorList>
    </citation>
    <scope>NUCLEOTIDE SEQUENCE [LARGE SCALE GENOMIC DNA]</scope>
    <source>
        <strain evidence="1 2">SAG 2523</strain>
    </source>
</reference>
<dbReference type="Proteomes" id="UP001485043">
    <property type="component" value="Unassembled WGS sequence"/>
</dbReference>
<name>A0AAW1TIS3_9CHLO</name>
<accession>A0AAW1TIS3</accession>
<dbReference type="AlphaFoldDB" id="A0AAW1TIS3"/>
<keyword evidence="2" id="KW-1185">Reference proteome</keyword>
<comment type="caution">
    <text evidence="1">The sequence shown here is derived from an EMBL/GenBank/DDBJ whole genome shotgun (WGS) entry which is preliminary data.</text>
</comment>
<dbReference type="EMBL" id="JALJOV010000024">
    <property type="protein sequence ID" value="KAK9868533.1"/>
    <property type="molecule type" value="Genomic_DNA"/>
</dbReference>